<gene>
    <name evidence="8" type="ORF">XM47_17185</name>
</gene>
<feature type="domain" description="Methyl-accepting transducer" evidence="6">
    <location>
        <begin position="412"/>
        <end position="648"/>
    </location>
</feature>
<protein>
    <recommendedName>
        <fullName evidence="10">Chemotaxis protein</fullName>
    </recommendedName>
</protein>
<dbReference type="SUPFAM" id="SSF58104">
    <property type="entry name" value="Methyl-accepting chemotaxis protein (MCP) signaling domain"/>
    <property type="match status" value="1"/>
</dbReference>
<dbReference type="PROSITE" id="PS50111">
    <property type="entry name" value="CHEMOTAXIS_TRANSDUC_2"/>
    <property type="match status" value="1"/>
</dbReference>
<feature type="domain" description="HAMP" evidence="7">
    <location>
        <begin position="354"/>
        <end position="407"/>
    </location>
</feature>
<evidence type="ECO:0000256" key="2">
    <source>
        <dbReference type="ARBA" id="ARBA00023224"/>
    </source>
</evidence>
<evidence type="ECO:0000256" key="5">
    <source>
        <dbReference type="SAM" id="Phobius"/>
    </source>
</evidence>
<dbReference type="FunFam" id="1.10.287.950:FF:000001">
    <property type="entry name" value="Methyl-accepting chemotaxis sensory transducer"/>
    <property type="match status" value="1"/>
</dbReference>
<dbReference type="InterPro" id="IPR004089">
    <property type="entry name" value="MCPsignal_dom"/>
</dbReference>
<comment type="subcellular location">
    <subcellularLocation>
        <location evidence="1">Membrane</location>
    </subcellularLocation>
</comment>
<dbReference type="STRING" id="1513271.XM47_17185"/>
<dbReference type="RefSeq" id="WP_048695320.1">
    <property type="nucleotide sequence ID" value="NZ_KQ130508.1"/>
</dbReference>
<evidence type="ECO:0008006" key="10">
    <source>
        <dbReference type="Google" id="ProtNLM"/>
    </source>
</evidence>
<dbReference type="GO" id="GO:0016020">
    <property type="term" value="C:membrane"/>
    <property type="evidence" value="ECO:0007669"/>
    <property type="project" value="UniProtKB-SubCell"/>
</dbReference>
<keyword evidence="5" id="KW-0472">Membrane</keyword>
<dbReference type="SMART" id="SM00283">
    <property type="entry name" value="MA"/>
    <property type="match status" value="1"/>
</dbReference>
<proteinExistence type="inferred from homology"/>
<evidence type="ECO:0000259" key="6">
    <source>
        <dbReference type="PROSITE" id="PS50111"/>
    </source>
</evidence>
<accession>A0A0J8GT59</accession>
<evidence type="ECO:0000256" key="1">
    <source>
        <dbReference type="ARBA" id="ARBA00004370"/>
    </source>
</evidence>
<evidence type="ECO:0000313" key="8">
    <source>
        <dbReference type="EMBL" id="KMT63888.1"/>
    </source>
</evidence>
<keyword evidence="9" id="KW-1185">Reference proteome</keyword>
<reference evidence="8 9" key="1">
    <citation type="submission" date="2015-04" db="EMBL/GenBank/DDBJ databases">
        <title>Draft Genome Sequence of the Novel Agar-Digesting Marine Bacterium Q1.</title>
        <authorList>
            <person name="Li Y."/>
            <person name="Li D."/>
            <person name="Chen G."/>
            <person name="Du Z."/>
        </authorList>
    </citation>
    <scope>NUCLEOTIDE SEQUENCE [LARGE SCALE GENOMIC DNA]</scope>
    <source>
        <strain evidence="8 9">Q1</strain>
    </source>
</reference>
<evidence type="ECO:0000313" key="9">
    <source>
        <dbReference type="Proteomes" id="UP000037600"/>
    </source>
</evidence>
<feature type="transmembrane region" description="Helical" evidence="5">
    <location>
        <begin position="331"/>
        <end position="354"/>
    </location>
</feature>
<dbReference type="CDD" id="cd11386">
    <property type="entry name" value="MCP_signal"/>
    <property type="match status" value="1"/>
</dbReference>
<dbReference type="PANTHER" id="PTHR32089">
    <property type="entry name" value="METHYL-ACCEPTING CHEMOTAXIS PROTEIN MCPB"/>
    <property type="match status" value="1"/>
</dbReference>
<dbReference type="PANTHER" id="PTHR32089:SF65">
    <property type="entry name" value="CHEMOTAXIS SIGNAL TRANSDUCTION SYSTEM METHYL ACCEPTING SENSORY TRANSDUCER"/>
    <property type="match status" value="1"/>
</dbReference>
<keyword evidence="5" id="KW-1133">Transmembrane helix</keyword>
<dbReference type="EMBL" id="LAZL01000038">
    <property type="protein sequence ID" value="KMT63888.1"/>
    <property type="molecule type" value="Genomic_DNA"/>
</dbReference>
<dbReference type="GO" id="GO:0007165">
    <property type="term" value="P:signal transduction"/>
    <property type="evidence" value="ECO:0007669"/>
    <property type="project" value="UniProtKB-KW"/>
</dbReference>
<dbReference type="InterPro" id="IPR003660">
    <property type="entry name" value="HAMP_dom"/>
</dbReference>
<dbReference type="Pfam" id="PF00015">
    <property type="entry name" value="MCPsignal"/>
    <property type="match status" value="1"/>
</dbReference>
<dbReference type="AlphaFoldDB" id="A0A0J8GT59"/>
<evidence type="ECO:0000259" key="7">
    <source>
        <dbReference type="PROSITE" id="PS50885"/>
    </source>
</evidence>
<dbReference type="OrthoDB" id="9795078at2"/>
<evidence type="ECO:0000256" key="3">
    <source>
        <dbReference type="ARBA" id="ARBA00029447"/>
    </source>
</evidence>
<dbReference type="Proteomes" id="UP000037600">
    <property type="component" value="Unassembled WGS sequence"/>
</dbReference>
<dbReference type="GO" id="GO:0006935">
    <property type="term" value="P:chemotaxis"/>
    <property type="evidence" value="ECO:0007669"/>
    <property type="project" value="UniProtKB-ARBA"/>
</dbReference>
<organism evidence="8 9">
    <name type="scientific">Catenovulum maritimum</name>
    <dbReference type="NCBI Taxonomy" id="1513271"/>
    <lineage>
        <taxon>Bacteria</taxon>
        <taxon>Pseudomonadati</taxon>
        <taxon>Pseudomonadota</taxon>
        <taxon>Gammaproteobacteria</taxon>
        <taxon>Alteromonadales</taxon>
        <taxon>Alteromonadaceae</taxon>
        <taxon>Catenovulum</taxon>
    </lineage>
</organism>
<evidence type="ECO:0000256" key="4">
    <source>
        <dbReference type="PROSITE-ProRule" id="PRU00284"/>
    </source>
</evidence>
<comment type="similarity">
    <text evidence="3">Belongs to the methyl-accepting chemotaxis (MCP) protein family.</text>
</comment>
<keyword evidence="5" id="KW-0812">Transmembrane</keyword>
<name>A0A0J8GT59_9ALTE</name>
<comment type="caution">
    <text evidence="8">The sequence shown here is derived from an EMBL/GenBank/DDBJ whole genome shotgun (WGS) entry which is preliminary data.</text>
</comment>
<dbReference type="PROSITE" id="PS50885">
    <property type="entry name" value="HAMP"/>
    <property type="match status" value="1"/>
</dbReference>
<keyword evidence="2 4" id="KW-0807">Transducer</keyword>
<dbReference type="Gene3D" id="1.10.287.950">
    <property type="entry name" value="Methyl-accepting chemotaxis protein"/>
    <property type="match status" value="1"/>
</dbReference>
<sequence>MKVFNLLKIKTRIILLVAIPLVVTLMLAVEKLDKAWDELENVEKLDTLQKYVYVAAPLLSALQQEILYTKMYLGPGTINEPTGTEFYQDMLDKRPAVDKALKAYREFINDEAKYAEFSMFVEDLNAVKTYLSKLDFIRDLANKRLKKLENQDKTDGKFTWTVRSYQNIADSLIKSTNQVVLIAAKNAHLSLLANAFKNLIYAQDNATLLVSSIYRGISGSVSINTYGALMKQAALEAAYLDSFILFSAPQTVDYFKQELLNQDYYKFATTQYEQIRRKSKTYLDNPINIDKSEWLENGRLISLSYEKVIDRTLENIELTKNQQIDQAQTQVYNIIGLISFLIITLVLLSLKIIMSINTPLKTLMADLKKLADTKDMTLRSHIEGRNELSLVGLAFNSLISVFEQTLSNVREKIISLDLISKRVSSSMRESMDLIQNQTTATDNISVAINEMTSSIYAVSKMASDTSDTVQRVSEISIESAEDASQTKQTIDNLIIELGDTNKLVANLNEEAGRISNVLQVIQGISEQTNLLALNAAIEAARAGEMGRGFAVVADEVRSLSKRTQDSTGQIQSQIEELISGASLASEKMDTLQKSGLAAVSIVEKSTQSFGVIKAELEQITDMSGQIAVAAEQQTNVADEINKRIHAIKDDSETLHEKSSDTLSSIETLSNNGEQLLENISLFHFK</sequence>